<evidence type="ECO:0000313" key="2">
    <source>
        <dbReference type="Proteomes" id="UP000003880"/>
    </source>
</evidence>
<comment type="caution">
    <text evidence="1">The sequence shown here is derived from an EMBL/GenBank/DDBJ whole genome shotgun (WGS) entry which is preliminary data.</text>
</comment>
<name>D4BDM0_9ENTR</name>
<sequence>MSQPSPEISGDREPPAANRRIIASLENQFHARYTLQSRNPCAF</sequence>
<proteinExistence type="predicted"/>
<dbReference type="AlphaFoldDB" id="D4BDM0"/>
<dbReference type="Proteomes" id="UP000003880">
    <property type="component" value="Unassembled WGS sequence"/>
</dbReference>
<dbReference type="HOGENOM" id="CLU_3231511_0_0_6"/>
<accession>D4BDM0</accession>
<gene>
    <name evidence="1" type="ORF">CIT292_08587</name>
</gene>
<protein>
    <submittedName>
        <fullName evidence="1">Uncharacterized protein</fullName>
    </submittedName>
</protein>
<dbReference type="EMBL" id="ABWL02000009">
    <property type="protein sequence ID" value="EFE08069.1"/>
    <property type="molecule type" value="Genomic_DNA"/>
</dbReference>
<reference evidence="1 2" key="1">
    <citation type="submission" date="2010-02" db="EMBL/GenBank/DDBJ databases">
        <authorList>
            <person name="Weinstock G."/>
            <person name="Sodergren E."/>
            <person name="Clifton S."/>
            <person name="Fulton L."/>
            <person name="Fulton B."/>
            <person name="Courtney L."/>
            <person name="Fronick C."/>
            <person name="Harrison M."/>
            <person name="Strong C."/>
            <person name="Farmer C."/>
            <person name="Delahaunty K."/>
            <person name="Markovic C."/>
            <person name="Hall O."/>
            <person name="Minx P."/>
            <person name="Tomlinson C."/>
            <person name="Mitreva M."/>
            <person name="Nelson J."/>
            <person name="Hou S."/>
            <person name="Wollam A."/>
            <person name="Pepin K.H."/>
            <person name="Johnson M."/>
            <person name="Bhonagiri V."/>
            <person name="Zhang X."/>
            <person name="Suruliraj S."/>
            <person name="Warren W."/>
            <person name="Chinwalla A."/>
            <person name="Mardis E.R."/>
            <person name="Wilson R.K."/>
        </authorList>
    </citation>
    <scope>NUCLEOTIDE SEQUENCE [LARGE SCALE GENOMIC DNA]</scope>
    <source>
        <strain evidence="1 2">ATCC 29220</strain>
    </source>
</reference>
<evidence type="ECO:0000313" key="1">
    <source>
        <dbReference type="EMBL" id="EFE08069.1"/>
    </source>
</evidence>
<organism evidence="1 2">
    <name type="scientific">Citrobacter youngae ATCC 29220</name>
    <dbReference type="NCBI Taxonomy" id="500640"/>
    <lineage>
        <taxon>Bacteria</taxon>
        <taxon>Pseudomonadati</taxon>
        <taxon>Pseudomonadota</taxon>
        <taxon>Gammaproteobacteria</taxon>
        <taxon>Enterobacterales</taxon>
        <taxon>Enterobacteriaceae</taxon>
        <taxon>Citrobacter</taxon>
        <taxon>Citrobacter freundii complex</taxon>
    </lineage>
</organism>